<dbReference type="Pfam" id="PF00579">
    <property type="entry name" value="tRNA-synt_1b"/>
    <property type="match status" value="1"/>
</dbReference>
<evidence type="ECO:0000256" key="5">
    <source>
        <dbReference type="ARBA" id="ARBA00022917"/>
    </source>
</evidence>
<feature type="region of interest" description="Disordered" evidence="10">
    <location>
        <begin position="1"/>
        <end position="24"/>
    </location>
</feature>
<name>A0ABP1G5I1_9CHLO</name>
<accession>A0ABP1G5I1</accession>
<dbReference type="Gene3D" id="3.40.50.620">
    <property type="entry name" value="HUPs"/>
    <property type="match status" value="2"/>
</dbReference>
<evidence type="ECO:0000256" key="6">
    <source>
        <dbReference type="ARBA" id="ARBA00023146"/>
    </source>
</evidence>
<evidence type="ECO:0000256" key="9">
    <source>
        <dbReference type="RuleBase" id="RU363036"/>
    </source>
</evidence>
<keyword evidence="2 9" id="KW-0436">Ligase</keyword>
<comment type="caution">
    <text evidence="11">The sequence shown here is derived from an EMBL/GenBank/DDBJ whole genome shotgun (WGS) entry which is preliminary data.</text>
</comment>
<keyword evidence="4 9" id="KW-0067">ATP-binding</keyword>
<dbReference type="EC" id="6.1.1.1" evidence="1"/>
<evidence type="ECO:0000313" key="11">
    <source>
        <dbReference type="EMBL" id="CAL5227534.1"/>
    </source>
</evidence>
<dbReference type="InterPro" id="IPR014729">
    <property type="entry name" value="Rossmann-like_a/b/a_fold"/>
</dbReference>
<dbReference type="SUPFAM" id="SSF52374">
    <property type="entry name" value="Nucleotidylyl transferase"/>
    <property type="match status" value="1"/>
</dbReference>
<evidence type="ECO:0000256" key="1">
    <source>
        <dbReference type="ARBA" id="ARBA00013160"/>
    </source>
</evidence>
<evidence type="ECO:0000256" key="3">
    <source>
        <dbReference type="ARBA" id="ARBA00022741"/>
    </source>
</evidence>
<evidence type="ECO:0000256" key="4">
    <source>
        <dbReference type="ARBA" id="ARBA00022840"/>
    </source>
</evidence>
<dbReference type="EMBL" id="CAXHTA020000017">
    <property type="protein sequence ID" value="CAL5227534.1"/>
    <property type="molecule type" value="Genomic_DNA"/>
</dbReference>
<dbReference type="InterPro" id="IPR023617">
    <property type="entry name" value="Tyr-tRNA-ligase_arc/euk-type"/>
</dbReference>
<keyword evidence="12" id="KW-1185">Reference proteome</keyword>
<evidence type="ECO:0000256" key="2">
    <source>
        <dbReference type="ARBA" id="ARBA00022598"/>
    </source>
</evidence>
<gene>
    <name evidence="11" type="primary">g10523</name>
    <name evidence="11" type="ORF">VP750_LOCUS9440</name>
</gene>
<dbReference type="PIRSF" id="PIRSF006588">
    <property type="entry name" value="TyrRS_arch_euk"/>
    <property type="match status" value="1"/>
</dbReference>
<evidence type="ECO:0000256" key="10">
    <source>
        <dbReference type="SAM" id="MobiDB-lite"/>
    </source>
</evidence>
<dbReference type="Proteomes" id="UP001497392">
    <property type="component" value="Unassembled WGS sequence"/>
</dbReference>
<dbReference type="InterPro" id="IPR002305">
    <property type="entry name" value="aa-tRNA-synth_Ic"/>
</dbReference>
<protein>
    <recommendedName>
        <fullName evidence="1">tyrosine--tRNA ligase</fullName>
        <ecNumber evidence="1">6.1.1.1</ecNumber>
    </recommendedName>
    <alternativeName>
        <fullName evidence="7">Tyrosyl-tRNA synthetase</fullName>
    </alternativeName>
</protein>
<reference evidence="11 12" key="1">
    <citation type="submission" date="2024-06" db="EMBL/GenBank/DDBJ databases">
        <authorList>
            <person name="Kraege A."/>
            <person name="Thomma B."/>
        </authorList>
    </citation>
    <scope>NUCLEOTIDE SEQUENCE [LARGE SCALE GENOMIC DNA]</scope>
</reference>
<comment type="similarity">
    <text evidence="9">Belongs to the class-I aminoacyl-tRNA synthetase family.</text>
</comment>
<evidence type="ECO:0000313" key="12">
    <source>
        <dbReference type="Proteomes" id="UP001497392"/>
    </source>
</evidence>
<dbReference type="PANTHER" id="PTHR46264:SF4">
    <property type="entry name" value="TYROSINE--TRNA LIGASE, CYTOPLASMIC"/>
    <property type="match status" value="1"/>
</dbReference>
<comment type="catalytic activity">
    <reaction evidence="8">
        <text>tRNA(Tyr) + L-tyrosine + ATP = L-tyrosyl-tRNA(Tyr) + AMP + diphosphate + H(+)</text>
        <dbReference type="Rhea" id="RHEA:10220"/>
        <dbReference type="Rhea" id="RHEA-COMP:9706"/>
        <dbReference type="Rhea" id="RHEA-COMP:9707"/>
        <dbReference type="ChEBI" id="CHEBI:15378"/>
        <dbReference type="ChEBI" id="CHEBI:30616"/>
        <dbReference type="ChEBI" id="CHEBI:33019"/>
        <dbReference type="ChEBI" id="CHEBI:58315"/>
        <dbReference type="ChEBI" id="CHEBI:78442"/>
        <dbReference type="ChEBI" id="CHEBI:78536"/>
        <dbReference type="ChEBI" id="CHEBI:456215"/>
        <dbReference type="EC" id="6.1.1.1"/>
    </reaction>
</comment>
<keyword evidence="5 9" id="KW-0648">Protein biosynthesis</keyword>
<dbReference type="NCBIfam" id="NF006330">
    <property type="entry name" value="PRK08560.1"/>
    <property type="match status" value="1"/>
</dbReference>
<evidence type="ECO:0000256" key="7">
    <source>
        <dbReference type="ARBA" id="ARBA00033323"/>
    </source>
</evidence>
<dbReference type="PANTHER" id="PTHR46264">
    <property type="entry name" value="TYROSINE-TRNA LIGASE"/>
    <property type="match status" value="1"/>
</dbReference>
<keyword evidence="6 9" id="KW-0030">Aminoacyl-tRNA synthetase</keyword>
<proteinExistence type="inferred from homology"/>
<keyword evidence="3 9" id="KW-0547">Nucleotide-binding</keyword>
<evidence type="ECO:0000256" key="8">
    <source>
        <dbReference type="ARBA" id="ARBA00048248"/>
    </source>
</evidence>
<dbReference type="InterPro" id="IPR050489">
    <property type="entry name" value="Tyr-tRNA_synthase"/>
</dbReference>
<sequence length="388" mass="43796">MDESEARQGEVGQSEASTSGMEGTVQRLRELRVADRQLTLDEKVELALSVAEECIDPTELRNLLDKKPNPIAYDGFEPSGRMHIAQGVMKALNVNKLTKCGVTFKFWVADIFAQMNNKMSGDLKKIQVTGKYFVEIWKAIGMESIDDKVLFLNASEEINSNPHEYNALMLNIARSFNLNRIKKCTQIMGREESDDLSAAQIFYPCMQCADIFFLKADICQLGMDQRKVNMLAREYCDKIKRKLKPVILSHEMLPGLLEGQEKMSKSDPNSAIFMEDSKEDVDRKIKKAFCPPNVVQGNPCLKYIQLIILPWSGSFTVTFSKDGGREKVYKEAEELHKDFESGVVHPSDLKPALAAALNAILQPVRDHFESNAEAKELLKKVKSYKVTK</sequence>
<organism evidence="11 12">
    <name type="scientific">Coccomyxa viridis</name>
    <dbReference type="NCBI Taxonomy" id="1274662"/>
    <lineage>
        <taxon>Eukaryota</taxon>
        <taxon>Viridiplantae</taxon>
        <taxon>Chlorophyta</taxon>
        <taxon>core chlorophytes</taxon>
        <taxon>Trebouxiophyceae</taxon>
        <taxon>Trebouxiophyceae incertae sedis</taxon>
        <taxon>Coccomyxaceae</taxon>
        <taxon>Coccomyxa</taxon>
    </lineage>
</organism>